<dbReference type="STRING" id="1223545.GS4_17_00810"/>
<dbReference type="GO" id="GO:0005506">
    <property type="term" value="F:iron ion binding"/>
    <property type="evidence" value="ECO:0007669"/>
    <property type="project" value="InterPro"/>
</dbReference>
<dbReference type="PRINTS" id="PR00359">
    <property type="entry name" value="BP450"/>
</dbReference>
<dbReference type="PRINTS" id="PR00385">
    <property type="entry name" value="P450"/>
</dbReference>
<gene>
    <name evidence="9" type="ORF">GS4_17_00810</name>
</gene>
<dbReference type="EMBL" id="BANX01000017">
    <property type="protein sequence ID" value="GAC68693.1"/>
    <property type="molecule type" value="Genomic_DNA"/>
</dbReference>
<keyword evidence="4 8" id="KW-0479">Metal-binding</keyword>
<evidence type="ECO:0000256" key="3">
    <source>
        <dbReference type="ARBA" id="ARBA00022617"/>
    </source>
</evidence>
<keyword evidence="3 8" id="KW-0349">Heme</keyword>
<keyword evidence="7 8" id="KW-0503">Monooxygenase</keyword>
<proteinExistence type="inferred from homology"/>
<evidence type="ECO:0000256" key="8">
    <source>
        <dbReference type="RuleBase" id="RU000461"/>
    </source>
</evidence>
<dbReference type="InterPro" id="IPR002397">
    <property type="entry name" value="Cyt_P450_B"/>
</dbReference>
<reference evidence="9 10" key="1">
    <citation type="submission" date="2013-01" db="EMBL/GenBank/DDBJ databases">
        <title>Whole genome shotgun sequence of Gordonia soli NBRC 108243.</title>
        <authorList>
            <person name="Isaki-Nakamura S."/>
            <person name="Hosoyama A."/>
            <person name="Tsuchikane K."/>
            <person name="Ando Y."/>
            <person name="Baba S."/>
            <person name="Ohji S."/>
            <person name="Hamada M."/>
            <person name="Tamura T."/>
            <person name="Yamazoe A."/>
            <person name="Yamazaki S."/>
            <person name="Fujita N."/>
        </authorList>
    </citation>
    <scope>NUCLEOTIDE SEQUENCE [LARGE SCALE GENOMIC DNA]</scope>
    <source>
        <strain evidence="9 10">NBRC 108243</strain>
    </source>
</reference>
<protein>
    <submittedName>
        <fullName evidence="9">Putative cytochrome P450</fullName>
    </submittedName>
</protein>
<dbReference type="AlphaFoldDB" id="M0QJF4"/>
<evidence type="ECO:0000256" key="4">
    <source>
        <dbReference type="ARBA" id="ARBA00022723"/>
    </source>
</evidence>
<comment type="cofactor">
    <cofactor evidence="1">
        <name>heme</name>
        <dbReference type="ChEBI" id="CHEBI:30413"/>
    </cofactor>
</comment>
<dbReference type="PROSITE" id="PS00086">
    <property type="entry name" value="CYTOCHROME_P450"/>
    <property type="match status" value="1"/>
</dbReference>
<comment type="similarity">
    <text evidence="2 8">Belongs to the cytochrome P450 family.</text>
</comment>
<evidence type="ECO:0000256" key="2">
    <source>
        <dbReference type="ARBA" id="ARBA00010617"/>
    </source>
</evidence>
<evidence type="ECO:0000256" key="7">
    <source>
        <dbReference type="ARBA" id="ARBA00023033"/>
    </source>
</evidence>
<dbReference type="FunFam" id="1.10.630.10:FF:000018">
    <property type="entry name" value="Cytochrome P450 monooxygenase"/>
    <property type="match status" value="1"/>
</dbReference>
<evidence type="ECO:0000313" key="10">
    <source>
        <dbReference type="Proteomes" id="UP000011666"/>
    </source>
</evidence>
<organism evidence="9 10">
    <name type="scientific">Gordonia soli NBRC 108243</name>
    <dbReference type="NCBI Taxonomy" id="1223545"/>
    <lineage>
        <taxon>Bacteria</taxon>
        <taxon>Bacillati</taxon>
        <taxon>Actinomycetota</taxon>
        <taxon>Actinomycetes</taxon>
        <taxon>Mycobacteriales</taxon>
        <taxon>Gordoniaceae</taxon>
        <taxon>Gordonia</taxon>
    </lineage>
</organism>
<sequence length="400" mass="44883">MNCPMSSPVDYPFNEAVGLGFSERYRDVRSRPELIRIQMPFGEAAWLATAYEDVRCVLSDSRFSRAIARDHDEPRLRAARRNRGLLSMDAPDHTRVRRLAARTFTRGRVEKLRPAVRDLVAALLDEIDSSRPFDLVDAFALPLPVQVICELLGVPVADRDLFRRWSDAVMSTSSLTAEEFTRSQDEFEDYMRGLIEAKRRTPDDALITGLLREHEENDRLDDTELVDLCTGILVAGHETTATQIPNFVVWLCERPDRWRRIVEDPESVPAVVEELLRIVPLGVGGGSARYAREDVWLGDTLVRAGDAVVTSIAAANRDPDVFAHPDDFDPDRDAQPHVGFGHGAHFCLGASLARMELQEALRGLADRFPDLVIDDVEWKQQMLVRGPLHLTVSRPVAALG</sequence>
<dbReference type="Proteomes" id="UP000011666">
    <property type="component" value="Unassembled WGS sequence"/>
</dbReference>
<dbReference type="InterPro" id="IPR036396">
    <property type="entry name" value="Cyt_P450_sf"/>
</dbReference>
<dbReference type="GO" id="GO:0020037">
    <property type="term" value="F:heme binding"/>
    <property type="evidence" value="ECO:0007669"/>
    <property type="project" value="InterPro"/>
</dbReference>
<evidence type="ECO:0000256" key="6">
    <source>
        <dbReference type="ARBA" id="ARBA00023004"/>
    </source>
</evidence>
<keyword evidence="6 8" id="KW-0408">Iron</keyword>
<dbReference type="OrthoDB" id="3664945at2"/>
<dbReference type="CDD" id="cd11031">
    <property type="entry name" value="Cyp158A-like"/>
    <property type="match status" value="1"/>
</dbReference>
<evidence type="ECO:0000256" key="1">
    <source>
        <dbReference type="ARBA" id="ARBA00001971"/>
    </source>
</evidence>
<dbReference type="InterPro" id="IPR001128">
    <property type="entry name" value="Cyt_P450"/>
</dbReference>
<dbReference type="SUPFAM" id="SSF48264">
    <property type="entry name" value="Cytochrome P450"/>
    <property type="match status" value="1"/>
</dbReference>
<dbReference type="PANTHER" id="PTHR46696">
    <property type="entry name" value="P450, PUTATIVE (EUROFUNG)-RELATED"/>
    <property type="match status" value="1"/>
</dbReference>
<name>M0QJF4_9ACTN</name>
<dbReference type="PANTHER" id="PTHR46696:SF6">
    <property type="entry name" value="P450, PUTATIVE (EUROFUNG)-RELATED"/>
    <property type="match status" value="1"/>
</dbReference>
<dbReference type="Pfam" id="PF00067">
    <property type="entry name" value="p450"/>
    <property type="match status" value="1"/>
</dbReference>
<evidence type="ECO:0000256" key="5">
    <source>
        <dbReference type="ARBA" id="ARBA00023002"/>
    </source>
</evidence>
<evidence type="ECO:0000313" key="9">
    <source>
        <dbReference type="EMBL" id="GAC68693.1"/>
    </source>
</evidence>
<dbReference type="GO" id="GO:0004497">
    <property type="term" value="F:monooxygenase activity"/>
    <property type="evidence" value="ECO:0007669"/>
    <property type="project" value="UniProtKB-KW"/>
</dbReference>
<dbReference type="eggNOG" id="COG2124">
    <property type="taxonomic scope" value="Bacteria"/>
</dbReference>
<dbReference type="Gene3D" id="1.10.630.10">
    <property type="entry name" value="Cytochrome P450"/>
    <property type="match status" value="1"/>
</dbReference>
<dbReference type="InterPro" id="IPR017972">
    <property type="entry name" value="Cyt_P450_CS"/>
</dbReference>
<keyword evidence="5 8" id="KW-0560">Oxidoreductase</keyword>
<comment type="caution">
    <text evidence="9">The sequence shown here is derived from an EMBL/GenBank/DDBJ whole genome shotgun (WGS) entry which is preliminary data.</text>
</comment>
<accession>M0QJF4</accession>
<keyword evidence="10" id="KW-1185">Reference proteome</keyword>
<dbReference type="GO" id="GO:0016705">
    <property type="term" value="F:oxidoreductase activity, acting on paired donors, with incorporation or reduction of molecular oxygen"/>
    <property type="evidence" value="ECO:0007669"/>
    <property type="project" value="InterPro"/>
</dbReference>